<proteinExistence type="predicted"/>
<feature type="signal peptide" evidence="1">
    <location>
        <begin position="1"/>
        <end position="24"/>
    </location>
</feature>
<evidence type="ECO:0008006" key="4">
    <source>
        <dbReference type="Google" id="ProtNLM"/>
    </source>
</evidence>
<sequence>MTMKNITIYVSVLGMLLFISKAIAVEANSCPAVDCDCTSLPREAWQDYCYTYELKLKQSCTANNNVPTDYCSLHGPAATPLPLALSTESPAKLPASEMDASVSRVKNTFRGMDSDISTLRNKVSSLWFADAIALLKKIDADLDTVYGLERQVSAQWIATGQASSAESHWADFAKSSEGFAEGWREYGDQLWEMYLAESSPQAKAAYRVIAFRVMRLSGKSYEMAADGFGRTGKYKRSAKLWTEAAAGSKLVMARKESSGAKKSHVGFYRLQASSRMNRATYYWALDNNEDGVVEALAQAQALSGQAEMQTLLADQEEDPTISNQQAN</sequence>
<accession>C5BL69</accession>
<feature type="chain" id="PRO_5002948686" description="Lipoprotein" evidence="1">
    <location>
        <begin position="25"/>
        <end position="327"/>
    </location>
</feature>
<dbReference type="eggNOG" id="ENOG5033ZAB">
    <property type="taxonomic scope" value="Bacteria"/>
</dbReference>
<reference evidence="2 3" key="1">
    <citation type="journal article" date="2009" name="PLoS ONE">
        <title>The complete genome of Teredinibacter turnerae T7901: an intracellular endosymbiont of marine wood-boring bivalves (shipworms).</title>
        <authorList>
            <person name="Yang J.C."/>
            <person name="Madupu R."/>
            <person name="Durkin A.S."/>
            <person name="Ekborg N.A."/>
            <person name="Pedamallu C.S."/>
            <person name="Hostetler J.B."/>
            <person name="Radune D."/>
            <person name="Toms B.S."/>
            <person name="Henrissat B."/>
            <person name="Coutinho P.M."/>
            <person name="Schwarz S."/>
            <person name="Field L."/>
            <person name="Trindade-Silva A.E."/>
            <person name="Soares C.A.G."/>
            <person name="Elshahawi S."/>
            <person name="Hanora A."/>
            <person name="Schmidt E.W."/>
            <person name="Haygood M.G."/>
            <person name="Posfai J."/>
            <person name="Benner J."/>
            <person name="Madinger C."/>
            <person name="Nove J."/>
            <person name="Anton B."/>
            <person name="Chaudhary K."/>
            <person name="Foster J."/>
            <person name="Holman A."/>
            <person name="Kumar S."/>
            <person name="Lessard P.A."/>
            <person name="Luyten Y.A."/>
            <person name="Slatko B."/>
            <person name="Wood N."/>
            <person name="Wu B."/>
            <person name="Teplitski M."/>
            <person name="Mougous J.D."/>
            <person name="Ward N."/>
            <person name="Eisen J.A."/>
            <person name="Badger J.H."/>
            <person name="Distel D.L."/>
        </authorList>
    </citation>
    <scope>NUCLEOTIDE SEQUENCE [LARGE SCALE GENOMIC DNA]</scope>
    <source>
        <strain evidence="3">ATCC 39867 / T7901</strain>
    </source>
</reference>
<evidence type="ECO:0000313" key="3">
    <source>
        <dbReference type="Proteomes" id="UP000009080"/>
    </source>
</evidence>
<keyword evidence="3" id="KW-1185">Reference proteome</keyword>
<dbReference type="RefSeq" id="WP_015820164.1">
    <property type="nucleotide sequence ID" value="NC_012997.1"/>
</dbReference>
<dbReference type="AlphaFoldDB" id="C5BL69"/>
<dbReference type="EMBL" id="CP001614">
    <property type="protein sequence ID" value="ACR14048.1"/>
    <property type="molecule type" value="Genomic_DNA"/>
</dbReference>
<dbReference type="HOGENOM" id="CLU_863133_0_0_6"/>
<organism evidence="2 3">
    <name type="scientific">Teredinibacter turnerae (strain ATCC 39867 / T7901)</name>
    <dbReference type="NCBI Taxonomy" id="377629"/>
    <lineage>
        <taxon>Bacteria</taxon>
        <taxon>Pseudomonadati</taxon>
        <taxon>Pseudomonadota</taxon>
        <taxon>Gammaproteobacteria</taxon>
        <taxon>Cellvibrionales</taxon>
        <taxon>Cellvibrionaceae</taxon>
        <taxon>Teredinibacter</taxon>
    </lineage>
</organism>
<dbReference type="KEGG" id="ttu:TERTU_2505"/>
<evidence type="ECO:0000256" key="1">
    <source>
        <dbReference type="SAM" id="SignalP"/>
    </source>
</evidence>
<evidence type="ECO:0000313" key="2">
    <source>
        <dbReference type="EMBL" id="ACR14048.1"/>
    </source>
</evidence>
<keyword evidence="1" id="KW-0732">Signal</keyword>
<dbReference type="Proteomes" id="UP000009080">
    <property type="component" value="Chromosome"/>
</dbReference>
<name>C5BL69_TERTT</name>
<protein>
    <recommendedName>
        <fullName evidence="4">Lipoprotein</fullName>
    </recommendedName>
</protein>
<gene>
    <name evidence="2" type="ordered locus">TERTU_2505</name>
</gene>
<dbReference type="OrthoDB" id="5706466at2"/>